<organism evidence="2 3">
    <name type="scientific">Daphnia magna</name>
    <dbReference type="NCBI Taxonomy" id="35525"/>
    <lineage>
        <taxon>Eukaryota</taxon>
        <taxon>Metazoa</taxon>
        <taxon>Ecdysozoa</taxon>
        <taxon>Arthropoda</taxon>
        <taxon>Crustacea</taxon>
        <taxon>Branchiopoda</taxon>
        <taxon>Diplostraca</taxon>
        <taxon>Cladocera</taxon>
        <taxon>Anomopoda</taxon>
        <taxon>Daphniidae</taxon>
        <taxon>Daphnia</taxon>
    </lineage>
</organism>
<dbReference type="InterPro" id="IPR001073">
    <property type="entry name" value="C1q_dom"/>
</dbReference>
<evidence type="ECO:0000313" key="3">
    <source>
        <dbReference type="Proteomes" id="UP000076858"/>
    </source>
</evidence>
<dbReference type="Proteomes" id="UP000076858">
    <property type="component" value="Unassembled WGS sequence"/>
</dbReference>
<proteinExistence type="predicted"/>
<dbReference type="AlphaFoldDB" id="A0A164T3D7"/>
<dbReference type="OrthoDB" id="6348514at2759"/>
<comment type="caution">
    <text evidence="2">The sequence shown here is derived from an EMBL/GenBank/DDBJ whole genome shotgun (WGS) entry which is preliminary data.</text>
</comment>
<feature type="domain" description="C1q" evidence="1">
    <location>
        <begin position="168"/>
        <end position="281"/>
    </location>
</feature>
<dbReference type="Pfam" id="PF00386">
    <property type="entry name" value="C1q"/>
    <property type="match status" value="1"/>
</dbReference>
<dbReference type="EMBL" id="LRGB01001877">
    <property type="protein sequence ID" value="KZS10170.1"/>
    <property type="molecule type" value="Genomic_DNA"/>
</dbReference>
<accession>A0A164T3D7</accession>
<dbReference type="SUPFAM" id="SSF49842">
    <property type="entry name" value="TNF-like"/>
    <property type="match status" value="1"/>
</dbReference>
<evidence type="ECO:0000259" key="1">
    <source>
        <dbReference type="Pfam" id="PF00386"/>
    </source>
</evidence>
<dbReference type="Gene3D" id="2.60.120.40">
    <property type="match status" value="1"/>
</dbReference>
<reference evidence="2 3" key="1">
    <citation type="submission" date="2016-03" db="EMBL/GenBank/DDBJ databases">
        <title>EvidentialGene: Evidence-directed Construction of Genes on Genomes.</title>
        <authorList>
            <person name="Gilbert D.G."/>
            <person name="Choi J.-H."/>
            <person name="Mockaitis K."/>
            <person name="Colbourne J."/>
            <person name="Pfrender M."/>
        </authorList>
    </citation>
    <scope>NUCLEOTIDE SEQUENCE [LARGE SCALE GENOMIC DNA]</scope>
    <source>
        <strain evidence="2 3">Xinb3</strain>
        <tissue evidence="2">Complete organism</tissue>
    </source>
</reference>
<gene>
    <name evidence="2" type="ORF">APZ42_025478</name>
</gene>
<sequence>MCSTLTSYSRVLFFHEKMALMSNKMPWHTAVYLIGLFTSMNTVSCSGRGERQFRSQVLWHSLVVQNTTTVDEPKHFDANKTPFQPNYDYVAAYINSLQSIETETFPDDLTRFTMDFTTPASSKSADDRSHSNAVKTVLPNMMTGTDASRKSHIVFNAYTEQSIGRNSNVTYTKTTATDGHHPVNGTSGIYTAKTPGFYGFIFHALTTDSKNVLPMAELRVNGVAVATAAAFNGGTYKTLTLIAGAKLKQDDCVSIFVVGGPLFENVNKHSKHRASFAGTLMI</sequence>
<evidence type="ECO:0000313" key="2">
    <source>
        <dbReference type="EMBL" id="KZS10170.1"/>
    </source>
</evidence>
<keyword evidence="3" id="KW-1185">Reference proteome</keyword>
<name>A0A164T3D7_9CRUS</name>
<protein>
    <recommendedName>
        <fullName evidence="1">C1q domain-containing protein</fullName>
    </recommendedName>
</protein>
<dbReference type="InterPro" id="IPR008983">
    <property type="entry name" value="Tumour_necrosis_fac-like_dom"/>
</dbReference>